<gene>
    <name evidence="2" type="ORF">SAMN05216490_4513</name>
</gene>
<evidence type="ECO:0000256" key="1">
    <source>
        <dbReference type="ARBA" id="ARBA00022649"/>
    </source>
</evidence>
<evidence type="ECO:0000313" key="3">
    <source>
        <dbReference type="Proteomes" id="UP000199679"/>
    </source>
</evidence>
<dbReference type="InterPro" id="IPR035093">
    <property type="entry name" value="RelE/ParE_toxin_dom_sf"/>
</dbReference>
<organism evidence="2 3">
    <name type="scientific">Mucilaginibacter mallensis</name>
    <dbReference type="NCBI Taxonomy" id="652787"/>
    <lineage>
        <taxon>Bacteria</taxon>
        <taxon>Pseudomonadati</taxon>
        <taxon>Bacteroidota</taxon>
        <taxon>Sphingobacteriia</taxon>
        <taxon>Sphingobacteriales</taxon>
        <taxon>Sphingobacteriaceae</taxon>
        <taxon>Mucilaginibacter</taxon>
    </lineage>
</organism>
<reference evidence="2 3" key="1">
    <citation type="submission" date="2016-10" db="EMBL/GenBank/DDBJ databases">
        <authorList>
            <person name="de Groot N.N."/>
        </authorList>
    </citation>
    <scope>NUCLEOTIDE SEQUENCE [LARGE SCALE GENOMIC DNA]</scope>
    <source>
        <strain evidence="2 3">MP1X4</strain>
    </source>
</reference>
<name>A0A1H2C0L3_MUCMA</name>
<dbReference type="Gene3D" id="3.30.2310.20">
    <property type="entry name" value="RelE-like"/>
    <property type="match status" value="1"/>
</dbReference>
<sequence length="103" mass="12412">MKSYKIKIKDEALVDILNITDWYNERVPNLGLKFQKNTRLQINTLKHNAYSFAIRYKDVRCTLVKKFPFLIHYIIDEDNKVVNVYAIIHTSRNPKIWERKTKK</sequence>
<dbReference type="OrthoDB" id="595476at2"/>
<proteinExistence type="predicted"/>
<accession>A0A1H2C0L3</accession>
<dbReference type="EMBL" id="LT629740">
    <property type="protein sequence ID" value="SDT63981.1"/>
    <property type="molecule type" value="Genomic_DNA"/>
</dbReference>
<dbReference type="InterPro" id="IPR007712">
    <property type="entry name" value="RelE/ParE_toxin"/>
</dbReference>
<evidence type="ECO:0000313" key="2">
    <source>
        <dbReference type="EMBL" id="SDT63981.1"/>
    </source>
</evidence>
<keyword evidence="1" id="KW-1277">Toxin-antitoxin system</keyword>
<dbReference type="Pfam" id="PF05016">
    <property type="entry name" value="ParE_toxin"/>
    <property type="match status" value="1"/>
</dbReference>
<dbReference type="AlphaFoldDB" id="A0A1H2C0L3"/>
<protein>
    <submittedName>
        <fullName evidence="2">ParE toxin of type II toxin-antitoxin system, parDE</fullName>
    </submittedName>
</protein>
<dbReference type="STRING" id="652787.SAMN05216490_4513"/>
<keyword evidence="3" id="KW-1185">Reference proteome</keyword>
<dbReference type="Proteomes" id="UP000199679">
    <property type="component" value="Chromosome I"/>
</dbReference>
<dbReference type="RefSeq" id="WP_091378515.1">
    <property type="nucleotide sequence ID" value="NZ_LT629740.1"/>
</dbReference>